<evidence type="ECO:0000313" key="3">
    <source>
        <dbReference type="Proteomes" id="UP001281614"/>
    </source>
</evidence>
<dbReference type="Pfam" id="PF00004">
    <property type="entry name" value="AAA"/>
    <property type="match status" value="1"/>
</dbReference>
<keyword evidence="3" id="KW-1185">Reference proteome</keyword>
<evidence type="ECO:0000259" key="1">
    <source>
        <dbReference type="SMART" id="SM00382"/>
    </source>
</evidence>
<dbReference type="InterPro" id="IPR003593">
    <property type="entry name" value="AAA+_ATPase"/>
</dbReference>
<dbReference type="PANTHER" id="PTHR46411:SF2">
    <property type="entry name" value="AAA+ ATPASE DOMAIN-CONTAINING PROTEIN"/>
    <property type="match status" value="1"/>
</dbReference>
<name>A0AAE0D8X4_COLKA</name>
<dbReference type="AlphaFoldDB" id="A0AAE0D8X4"/>
<dbReference type="InterPro" id="IPR054289">
    <property type="entry name" value="DUF7025"/>
</dbReference>
<dbReference type="Pfam" id="PF22942">
    <property type="entry name" value="DUF7025"/>
    <property type="match status" value="1"/>
</dbReference>
<dbReference type="CDD" id="cd19481">
    <property type="entry name" value="RecA-like_protease"/>
    <property type="match status" value="1"/>
</dbReference>
<dbReference type="SMART" id="SM00382">
    <property type="entry name" value="AAA"/>
    <property type="match status" value="1"/>
</dbReference>
<protein>
    <submittedName>
        <fullName evidence="2">AAA family ATPase</fullName>
    </submittedName>
</protein>
<dbReference type="GO" id="GO:0016887">
    <property type="term" value="F:ATP hydrolysis activity"/>
    <property type="evidence" value="ECO:0007669"/>
    <property type="project" value="InterPro"/>
</dbReference>
<dbReference type="InterPro" id="IPR027417">
    <property type="entry name" value="P-loop_NTPase"/>
</dbReference>
<dbReference type="SUPFAM" id="SSF52540">
    <property type="entry name" value="P-loop containing nucleoside triphosphate hydrolases"/>
    <property type="match status" value="1"/>
</dbReference>
<comment type="caution">
    <text evidence="2">The sequence shown here is derived from an EMBL/GenBank/DDBJ whole genome shotgun (WGS) entry which is preliminary data.</text>
</comment>
<dbReference type="Proteomes" id="UP001281614">
    <property type="component" value="Unassembled WGS sequence"/>
</dbReference>
<dbReference type="InterPro" id="IPR003959">
    <property type="entry name" value="ATPase_AAA_core"/>
</dbReference>
<dbReference type="EMBL" id="VYYT01000102">
    <property type="protein sequence ID" value="KAK2769972.1"/>
    <property type="molecule type" value="Genomic_DNA"/>
</dbReference>
<dbReference type="Gene3D" id="3.40.50.300">
    <property type="entry name" value="P-loop containing nucleotide triphosphate hydrolases"/>
    <property type="match status" value="1"/>
</dbReference>
<dbReference type="GO" id="GO:0005524">
    <property type="term" value="F:ATP binding"/>
    <property type="evidence" value="ECO:0007669"/>
    <property type="project" value="InterPro"/>
</dbReference>
<dbReference type="PANTHER" id="PTHR46411">
    <property type="entry name" value="FAMILY ATPASE, PUTATIVE-RELATED"/>
    <property type="match status" value="1"/>
</dbReference>
<organism evidence="2 3">
    <name type="scientific">Colletotrichum kahawae</name>
    <name type="common">Coffee berry disease fungus</name>
    <dbReference type="NCBI Taxonomy" id="34407"/>
    <lineage>
        <taxon>Eukaryota</taxon>
        <taxon>Fungi</taxon>
        <taxon>Dikarya</taxon>
        <taxon>Ascomycota</taxon>
        <taxon>Pezizomycotina</taxon>
        <taxon>Sordariomycetes</taxon>
        <taxon>Hypocreomycetidae</taxon>
        <taxon>Glomerellales</taxon>
        <taxon>Glomerellaceae</taxon>
        <taxon>Colletotrichum</taxon>
        <taxon>Colletotrichum gloeosporioides species complex</taxon>
    </lineage>
</organism>
<sequence length="624" mass="71444">MDENEKTEALPGGDSNSQGKKLLRVDQFFSRKDRQWRYVKTAKVRTEETKFRKYSIVVRRIISSKGLVAEERVDIKSPKLAGLLRELLKGLGELELSKSPPEASYYLFYHAWPGLQQRLSEEVDKPDRDDAFVKDLTTALEFLEADFAKTKLNMQSLLEFGDITYELLWALFTPRSVVYTEGNTMKEPQAYLFFSGDYVETPMRERWYQIEGKMLHHDSDALGWGFPTFKIPHFTGTKKITSIASFPLSYHPEKQRLREKLIERGRKYVDIVSQPVCLEYNGLAVRQETGFDGKPVEIQFASTGRIMADPATFHNQRPNETLITTPWIYGDWEVSSKILTDEDFMLSNHRVQGFGFTPKTWGGFAVSRMEKVVWNMKAFDKLIMNEQKKKMIRLLVQSHRTNETAFDDIVIGKGKGLVGLLSGPPGVGKTLTAEVVAELSWRPLYVISAGELGTTVDKVDRQLGVVLDITRRWGCVLLIDEADVFLFKRGDAQLERNALVSVFLRRLEYFQGIVILTTNRRKDIDRAFKSRIHFRFHYPALNEADRLRIWQEMLGNVTALVENLEFTDADLSTLAKRTMNGREIKNAVSSAASIVRANKETLTVEVVKDMLESLVDDVESEDED</sequence>
<evidence type="ECO:0000313" key="2">
    <source>
        <dbReference type="EMBL" id="KAK2769972.1"/>
    </source>
</evidence>
<feature type="domain" description="AAA+ ATPase" evidence="1">
    <location>
        <begin position="415"/>
        <end position="542"/>
    </location>
</feature>
<proteinExistence type="predicted"/>
<gene>
    <name evidence="2" type="ORF">CKAH01_14908</name>
</gene>
<accession>A0AAE0D8X4</accession>
<reference evidence="2" key="1">
    <citation type="submission" date="2023-02" db="EMBL/GenBank/DDBJ databases">
        <title>Colletotrichum kahawae CIFC_Que2 genome sequencing and assembly.</title>
        <authorList>
            <person name="Baroncelli R."/>
        </authorList>
    </citation>
    <scope>NUCLEOTIDE SEQUENCE</scope>
    <source>
        <strain evidence="2">CIFC_Que2</strain>
    </source>
</reference>